<keyword evidence="1" id="KW-1133">Transmembrane helix</keyword>
<keyword evidence="1" id="KW-0812">Transmembrane</keyword>
<sequence length="227" mass="25627">MKNVSQSKIHWVWSVRHRVFVSVLFAMAVAVLLPPDYLPLTRTLCIWNAGAVSFLILTWILMLQGTPEMMRHHAQQLDAGRLTILSTIVAAAFASLLAIFFLLRDTKGLSPNLLFLHLGLSVLTIVGSWMQVHTIFTMHYARSYYKNRSKQHGSYLQAEGLDFPGDEEPDYKDFLYFSFGIGMTCQVADVQITSRSTRYLVLFHSVLSFFFNTAILAMSVNIIAGLS</sequence>
<accession>A0ABX2D537</accession>
<evidence type="ECO:0008006" key="4">
    <source>
        <dbReference type="Google" id="ProtNLM"/>
    </source>
</evidence>
<feature type="transmembrane region" description="Helical" evidence="1">
    <location>
        <begin position="44"/>
        <end position="62"/>
    </location>
</feature>
<evidence type="ECO:0000313" key="2">
    <source>
        <dbReference type="EMBL" id="NQE37766.1"/>
    </source>
</evidence>
<feature type="transmembrane region" description="Helical" evidence="1">
    <location>
        <begin position="20"/>
        <end position="38"/>
    </location>
</feature>
<gene>
    <name evidence="2" type="ORF">E5S67_05547</name>
</gene>
<feature type="transmembrane region" description="Helical" evidence="1">
    <location>
        <begin position="82"/>
        <end position="103"/>
    </location>
</feature>
<proteinExistence type="predicted"/>
<organism evidence="2 3">
    <name type="scientific">Microcoleus asticus IPMA8</name>
    <dbReference type="NCBI Taxonomy" id="2563858"/>
    <lineage>
        <taxon>Bacteria</taxon>
        <taxon>Bacillati</taxon>
        <taxon>Cyanobacteriota</taxon>
        <taxon>Cyanophyceae</taxon>
        <taxon>Oscillatoriophycideae</taxon>
        <taxon>Oscillatoriales</taxon>
        <taxon>Microcoleaceae</taxon>
        <taxon>Microcoleus</taxon>
        <taxon>Microcoleus asticus</taxon>
    </lineage>
</organism>
<keyword evidence="1" id="KW-0472">Membrane</keyword>
<protein>
    <recommendedName>
        <fullName evidence="4">DUF1345 domain-containing protein</fullName>
    </recommendedName>
</protein>
<keyword evidence="3" id="KW-1185">Reference proteome</keyword>
<name>A0ABX2D537_9CYAN</name>
<dbReference type="RefSeq" id="WP_339382749.1">
    <property type="nucleotide sequence ID" value="NZ_CAWPPK010000058.1"/>
</dbReference>
<evidence type="ECO:0000256" key="1">
    <source>
        <dbReference type="SAM" id="Phobius"/>
    </source>
</evidence>
<feature type="transmembrane region" description="Helical" evidence="1">
    <location>
        <begin position="115"/>
        <end position="141"/>
    </location>
</feature>
<feature type="transmembrane region" description="Helical" evidence="1">
    <location>
        <begin position="199"/>
        <end position="224"/>
    </location>
</feature>
<dbReference type="EMBL" id="SRRZ01000150">
    <property type="protein sequence ID" value="NQE37766.1"/>
    <property type="molecule type" value="Genomic_DNA"/>
</dbReference>
<dbReference type="Proteomes" id="UP000702425">
    <property type="component" value="Unassembled WGS sequence"/>
</dbReference>
<comment type="caution">
    <text evidence="2">The sequence shown here is derived from an EMBL/GenBank/DDBJ whole genome shotgun (WGS) entry which is preliminary data.</text>
</comment>
<reference evidence="2 3" key="1">
    <citation type="journal article" date="2020" name="Sci. Rep.">
        <title>A novel cyanobacterial geosmin producer, revising GeoA distribution and dispersion patterns in Bacteria.</title>
        <authorList>
            <person name="Churro C."/>
            <person name="Semedo-Aguiar A.P."/>
            <person name="Silva A.D."/>
            <person name="Pereira-Leal J.B."/>
            <person name="Leite R.B."/>
        </authorList>
    </citation>
    <scope>NUCLEOTIDE SEQUENCE [LARGE SCALE GENOMIC DNA]</scope>
    <source>
        <strain evidence="2 3">IPMA8</strain>
    </source>
</reference>
<dbReference type="InterPro" id="IPR009781">
    <property type="entry name" value="DUF1345"/>
</dbReference>
<dbReference type="Pfam" id="PF07077">
    <property type="entry name" value="DUF1345"/>
    <property type="match status" value="1"/>
</dbReference>
<evidence type="ECO:0000313" key="3">
    <source>
        <dbReference type="Proteomes" id="UP000702425"/>
    </source>
</evidence>